<dbReference type="InterPro" id="IPR001303">
    <property type="entry name" value="Aldolase_II/adducin_N"/>
</dbReference>
<dbReference type="SMART" id="SM01007">
    <property type="entry name" value="Aldolase_II"/>
    <property type="match status" value="1"/>
</dbReference>
<dbReference type="OrthoDB" id="9803871at2"/>
<evidence type="ECO:0000256" key="2">
    <source>
        <dbReference type="ARBA" id="ARBA00022695"/>
    </source>
</evidence>
<evidence type="ECO:0000259" key="3">
    <source>
        <dbReference type="SMART" id="SM01007"/>
    </source>
</evidence>
<dbReference type="Gene3D" id="3.40.225.10">
    <property type="entry name" value="Class II aldolase/adducin N-terminal domain"/>
    <property type="match status" value="1"/>
</dbReference>
<keyword evidence="5" id="KW-1185">Reference proteome</keyword>
<dbReference type="InterPro" id="IPR034683">
    <property type="entry name" value="IspD/TarI"/>
</dbReference>
<dbReference type="PANTHER" id="PTHR43015:SF1">
    <property type="entry name" value="D-RIBITOL-5-PHOSPHATE CYTIDYLYLTRANSFERASE"/>
    <property type="match status" value="1"/>
</dbReference>
<feature type="domain" description="Class II aldolase/adducin N-terminal" evidence="3">
    <location>
        <begin position="240"/>
        <end position="428"/>
    </location>
</feature>
<dbReference type="GO" id="GO:0070567">
    <property type="term" value="F:cytidylyltransferase activity"/>
    <property type="evidence" value="ECO:0007669"/>
    <property type="project" value="InterPro"/>
</dbReference>
<dbReference type="PANTHER" id="PTHR43015">
    <property type="entry name" value="D-RIBITOL-5-PHOSPHATE CYTIDYLYLTRANSFERASE"/>
    <property type="match status" value="1"/>
</dbReference>
<accession>A0A3D8J5H8</accession>
<dbReference type="SUPFAM" id="SSF53639">
    <property type="entry name" value="AraD/HMP-PK domain-like"/>
    <property type="match status" value="1"/>
</dbReference>
<proteinExistence type="predicted"/>
<dbReference type="SUPFAM" id="SSF53448">
    <property type="entry name" value="Nucleotide-diphospho-sugar transferases"/>
    <property type="match status" value="1"/>
</dbReference>
<keyword evidence="2" id="KW-0548">Nucleotidyltransferase</keyword>
<dbReference type="InterPro" id="IPR029044">
    <property type="entry name" value="Nucleotide-diphossugar_trans"/>
</dbReference>
<evidence type="ECO:0000313" key="5">
    <source>
        <dbReference type="Proteomes" id="UP000257045"/>
    </source>
</evidence>
<dbReference type="Pfam" id="PF00596">
    <property type="entry name" value="Aldolase_II"/>
    <property type="match status" value="1"/>
</dbReference>
<dbReference type="Proteomes" id="UP000257045">
    <property type="component" value="Unassembled WGS sequence"/>
</dbReference>
<gene>
    <name evidence="4" type="ORF">CQA58_00685</name>
</gene>
<evidence type="ECO:0000256" key="1">
    <source>
        <dbReference type="ARBA" id="ARBA00022679"/>
    </source>
</evidence>
<name>A0A3D8J5H8_9HELI</name>
<keyword evidence="1" id="KW-0808">Transferase</keyword>
<dbReference type="GO" id="GO:0005829">
    <property type="term" value="C:cytosol"/>
    <property type="evidence" value="ECO:0007669"/>
    <property type="project" value="TreeGrafter"/>
</dbReference>
<comment type="caution">
    <text evidence="4">The sequence shown here is derived from an EMBL/GenBank/DDBJ whole genome shotgun (WGS) entry which is preliminary data.</text>
</comment>
<dbReference type="RefSeq" id="WP_115568784.1">
    <property type="nucleotide sequence ID" value="NZ_NXLV01000001.1"/>
</dbReference>
<dbReference type="Gene3D" id="3.90.550.10">
    <property type="entry name" value="Spore Coat Polysaccharide Biosynthesis Protein SpsA, Chain A"/>
    <property type="match status" value="1"/>
</dbReference>
<reference evidence="4 5" key="1">
    <citation type="submission" date="2018-04" db="EMBL/GenBank/DDBJ databases">
        <title>Novel Campyloabacter and Helicobacter Species and Strains.</title>
        <authorList>
            <person name="Mannion A.J."/>
            <person name="Shen Z."/>
            <person name="Fox J.G."/>
        </authorList>
    </citation>
    <scope>NUCLEOTIDE SEQUENCE [LARGE SCALE GENOMIC DNA]</scope>
    <source>
        <strain evidence="4 5">MIT 04-9366</strain>
    </source>
</reference>
<sequence>MNIALIIAGGVGQRTGEKTPKQFILVEKKPIIIYTLEAFERHKEIDLICVACLHGWENKLKQYANQYNIKKLKIITLGGETGYASIKKGLSAIQEYGASIDDIILIHDAIRPMISHNIISENIRICKKNGNAITHIPIVEALLQKNNSKTSNLSLDRDLVVRTQTPQSGVFGELQRIYNLAEEKGISNSTTLSTLITSLDMTCYFSEGSEENLKITTSYDIEIFKSLIAYKKNVISTYKKICVEGNKFLKKNNLCVLTWGNFSCRIPNTNMFCIKPSGIDYELLTEDSIVVIDLEGNIIEGDFSPSVDTPTHLEIYKENPSITNIVHTHSTFATIFAQAATPVPILGTTHADFFHSEIPITRTFFDYEITEKYEQNSGIIINKILREYEQLPAILVAHHAPFIFGYKKNLFDACTNAVILEEICKNAFFTLNMKIESKIPHSLVKKAYDRKNGKNAYYGQKKEC</sequence>
<dbReference type="CDD" id="cd02516">
    <property type="entry name" value="CDP-ME_synthetase"/>
    <property type="match status" value="1"/>
</dbReference>
<dbReference type="AlphaFoldDB" id="A0A3D8J5H8"/>
<evidence type="ECO:0000313" key="4">
    <source>
        <dbReference type="EMBL" id="RDU72154.1"/>
    </source>
</evidence>
<dbReference type="EMBL" id="NXLV01000001">
    <property type="protein sequence ID" value="RDU72154.1"/>
    <property type="molecule type" value="Genomic_DNA"/>
</dbReference>
<protein>
    <recommendedName>
        <fullName evidence="3">Class II aldolase/adducin N-terminal domain-containing protein</fullName>
    </recommendedName>
</protein>
<organism evidence="4 5">
    <name type="scientific">Helicobacter brantae</name>
    <dbReference type="NCBI Taxonomy" id="375927"/>
    <lineage>
        <taxon>Bacteria</taxon>
        <taxon>Pseudomonadati</taxon>
        <taxon>Campylobacterota</taxon>
        <taxon>Epsilonproteobacteria</taxon>
        <taxon>Campylobacterales</taxon>
        <taxon>Helicobacteraceae</taxon>
        <taxon>Helicobacter</taxon>
    </lineage>
</organism>
<dbReference type="Pfam" id="PF01128">
    <property type="entry name" value="IspD"/>
    <property type="match status" value="1"/>
</dbReference>
<dbReference type="InterPro" id="IPR036409">
    <property type="entry name" value="Aldolase_II/adducin_N_sf"/>
</dbReference>